<evidence type="ECO:0000256" key="5">
    <source>
        <dbReference type="ARBA" id="ARBA00022737"/>
    </source>
</evidence>
<dbReference type="GO" id="GO:0006862">
    <property type="term" value="P:nucleotide transport"/>
    <property type="evidence" value="ECO:0007669"/>
    <property type="project" value="InterPro"/>
</dbReference>
<comment type="subcellular location">
    <subcellularLocation>
        <location evidence="1">Membrane</location>
        <topology evidence="1">Multi-pass membrane protein</topology>
    </subcellularLocation>
</comment>
<keyword evidence="3" id="KW-0813">Transport</keyword>
<keyword evidence="11" id="KW-1185">Reference proteome</keyword>
<accession>A0A8K0NQA4</accession>
<feature type="repeat" description="Solcar" evidence="8">
    <location>
        <begin position="7"/>
        <end position="107"/>
    </location>
</feature>
<gene>
    <name evidence="10" type="ORF">FFLO_01213</name>
</gene>
<dbReference type="InterPro" id="IPR044712">
    <property type="entry name" value="SLC25A32-like"/>
</dbReference>
<evidence type="ECO:0008006" key="12">
    <source>
        <dbReference type="Google" id="ProtNLM"/>
    </source>
</evidence>
<feature type="transmembrane region" description="Helical" evidence="9">
    <location>
        <begin position="219"/>
        <end position="242"/>
    </location>
</feature>
<evidence type="ECO:0000256" key="3">
    <source>
        <dbReference type="ARBA" id="ARBA00022448"/>
    </source>
</evidence>
<sequence length="332" mass="35934">MGFEFVVTLVAALIVLIVAMFIGTAFTTPFHGAVIRLRANYNPKGVGLEEGQENRVGPTLTTVLGTLQRTKRVEGWVGLWKGAYPSLCYTSLLSLVSILFIGAASTKGPKGAYTVPEASGLKMALFTVVLTLISLPFTVIINRCIITPYALPMKPTIANAKLSLRLILTPDEYAKPWTLYIAPGLMASVGIHAIWVTIVARGVKWLLVSYDELGMINSPVLFCLFLIFQLASSIFLTPLEVLSTRLSIQRNSYSPYAVASQHESGMGAAGAVLPDGVGWAGLEEDVIGLRPEEEPYEGFVDAARKIVEEEGAPALWRAWWLTALGNVLSAFS</sequence>
<evidence type="ECO:0000256" key="2">
    <source>
        <dbReference type="ARBA" id="ARBA00006375"/>
    </source>
</evidence>
<dbReference type="AlphaFoldDB" id="A0A8K0NQA4"/>
<reference evidence="10" key="1">
    <citation type="submission" date="2020-04" db="EMBL/GenBank/DDBJ databases">
        <title>Analysis of mating type loci in Filobasidium floriforme.</title>
        <authorList>
            <person name="Nowrousian M."/>
        </authorList>
    </citation>
    <scope>NUCLEOTIDE SEQUENCE</scope>
    <source>
        <strain evidence="10">CBS 6242</strain>
    </source>
</reference>
<evidence type="ECO:0000256" key="7">
    <source>
        <dbReference type="ARBA" id="ARBA00023136"/>
    </source>
</evidence>
<feature type="transmembrane region" description="Helical" evidence="9">
    <location>
        <begin position="123"/>
        <end position="145"/>
    </location>
</feature>
<feature type="transmembrane region" description="Helical" evidence="9">
    <location>
        <begin position="177"/>
        <end position="199"/>
    </location>
</feature>
<evidence type="ECO:0000256" key="8">
    <source>
        <dbReference type="PROSITE-ProRule" id="PRU00282"/>
    </source>
</evidence>
<keyword evidence="4 8" id="KW-0812">Transmembrane</keyword>
<proteinExistence type="inferred from homology"/>
<evidence type="ECO:0000256" key="1">
    <source>
        <dbReference type="ARBA" id="ARBA00004141"/>
    </source>
</evidence>
<dbReference type="InterPro" id="IPR018108">
    <property type="entry name" value="MCP_transmembrane"/>
</dbReference>
<dbReference type="Proteomes" id="UP000812966">
    <property type="component" value="Unassembled WGS sequence"/>
</dbReference>
<organism evidence="10 11">
    <name type="scientific">Filobasidium floriforme</name>
    <dbReference type="NCBI Taxonomy" id="5210"/>
    <lineage>
        <taxon>Eukaryota</taxon>
        <taxon>Fungi</taxon>
        <taxon>Dikarya</taxon>
        <taxon>Basidiomycota</taxon>
        <taxon>Agaricomycotina</taxon>
        <taxon>Tremellomycetes</taxon>
        <taxon>Filobasidiales</taxon>
        <taxon>Filobasidiaceae</taxon>
        <taxon>Filobasidium</taxon>
    </lineage>
</organism>
<evidence type="ECO:0000256" key="6">
    <source>
        <dbReference type="ARBA" id="ARBA00022989"/>
    </source>
</evidence>
<feature type="transmembrane region" description="Helical" evidence="9">
    <location>
        <begin position="6"/>
        <end position="28"/>
    </location>
</feature>
<dbReference type="PANTHER" id="PTHR45683">
    <property type="entry name" value="MITOCHONDRIAL NICOTINAMIDE ADENINE DINUCLEOTIDE TRANSPORTER 1-RELATED-RELATED"/>
    <property type="match status" value="1"/>
</dbReference>
<dbReference type="Gene3D" id="1.50.40.10">
    <property type="entry name" value="Mitochondrial carrier domain"/>
    <property type="match status" value="2"/>
</dbReference>
<comment type="caution">
    <text evidence="10">The sequence shown here is derived from an EMBL/GenBank/DDBJ whole genome shotgun (WGS) entry which is preliminary data.</text>
</comment>
<keyword evidence="6 9" id="KW-1133">Transmembrane helix</keyword>
<name>A0A8K0NQA4_9TREE</name>
<dbReference type="InterPro" id="IPR023395">
    <property type="entry name" value="MCP_dom_sf"/>
</dbReference>
<dbReference type="GO" id="GO:0055085">
    <property type="term" value="P:transmembrane transport"/>
    <property type="evidence" value="ECO:0007669"/>
    <property type="project" value="InterPro"/>
</dbReference>
<protein>
    <recommendedName>
        <fullName evidence="12">Mitochondrial carrier</fullName>
    </recommendedName>
</protein>
<dbReference type="SUPFAM" id="SSF103506">
    <property type="entry name" value="Mitochondrial carrier"/>
    <property type="match status" value="2"/>
</dbReference>
<evidence type="ECO:0000256" key="4">
    <source>
        <dbReference type="ARBA" id="ARBA00022692"/>
    </source>
</evidence>
<keyword evidence="5" id="KW-0677">Repeat</keyword>
<evidence type="ECO:0000313" key="11">
    <source>
        <dbReference type="Proteomes" id="UP000812966"/>
    </source>
</evidence>
<evidence type="ECO:0000313" key="10">
    <source>
        <dbReference type="EMBL" id="KAG7567087.1"/>
    </source>
</evidence>
<comment type="similarity">
    <text evidence="2">Belongs to the mitochondrial carrier (TC 2.A.29) family.</text>
</comment>
<feature type="transmembrane region" description="Helical" evidence="9">
    <location>
        <begin position="82"/>
        <end position="103"/>
    </location>
</feature>
<evidence type="ECO:0000256" key="9">
    <source>
        <dbReference type="SAM" id="Phobius"/>
    </source>
</evidence>
<dbReference type="PROSITE" id="PS50920">
    <property type="entry name" value="SOLCAR"/>
    <property type="match status" value="1"/>
</dbReference>
<keyword evidence="7 8" id="KW-0472">Membrane</keyword>
<dbReference type="GO" id="GO:0016020">
    <property type="term" value="C:membrane"/>
    <property type="evidence" value="ECO:0007669"/>
    <property type="project" value="UniProtKB-SubCell"/>
</dbReference>
<dbReference type="EMBL" id="JABELV010000016">
    <property type="protein sequence ID" value="KAG7567087.1"/>
    <property type="molecule type" value="Genomic_DNA"/>
</dbReference>